<reference evidence="2" key="1">
    <citation type="journal article" date="2019" name="Int. J. Syst. Evol. Microbiol.">
        <title>The Global Catalogue of Microorganisms (GCM) 10K type strain sequencing project: providing services to taxonomists for standard genome sequencing and annotation.</title>
        <authorList>
            <consortium name="The Broad Institute Genomics Platform"/>
            <consortium name="The Broad Institute Genome Sequencing Center for Infectious Disease"/>
            <person name="Wu L."/>
            <person name="Ma J."/>
        </authorList>
    </citation>
    <scope>NUCLEOTIDE SEQUENCE [LARGE SCALE GENOMIC DNA]</scope>
    <source>
        <strain evidence="2">KCTC 62164</strain>
    </source>
</reference>
<dbReference type="EMBL" id="JBHRSL010000001">
    <property type="protein sequence ID" value="MFC3050613.1"/>
    <property type="molecule type" value="Genomic_DNA"/>
</dbReference>
<evidence type="ECO:0000313" key="1">
    <source>
        <dbReference type="EMBL" id="MFC3050613.1"/>
    </source>
</evidence>
<keyword evidence="2" id="KW-1185">Reference proteome</keyword>
<proteinExistence type="predicted"/>
<comment type="caution">
    <text evidence="1">The sequence shown here is derived from an EMBL/GenBank/DDBJ whole genome shotgun (WGS) entry which is preliminary data.</text>
</comment>
<organism evidence="1 2">
    <name type="scientific">Kordiimonas pumila</name>
    <dbReference type="NCBI Taxonomy" id="2161677"/>
    <lineage>
        <taxon>Bacteria</taxon>
        <taxon>Pseudomonadati</taxon>
        <taxon>Pseudomonadota</taxon>
        <taxon>Alphaproteobacteria</taxon>
        <taxon>Kordiimonadales</taxon>
        <taxon>Kordiimonadaceae</taxon>
        <taxon>Kordiimonas</taxon>
    </lineage>
</organism>
<name>A0ABV7D0C7_9PROT</name>
<evidence type="ECO:0000313" key="2">
    <source>
        <dbReference type="Proteomes" id="UP001595444"/>
    </source>
</evidence>
<dbReference type="RefSeq" id="WP_194214985.1">
    <property type="nucleotide sequence ID" value="NZ_CP061205.1"/>
</dbReference>
<accession>A0ABV7D0C7</accession>
<sequence length="291" mass="32232">MLGLGKNIINTGAAFLIATAVTGSALAEHRYERPATINFQDADFRAAHPFRVFIDINTREGDAALYADKTLKQLSYSLPGTVILVNNPLYADMVIGVTQTSYDLGFRVTDTDQKDKKYKNARSNGADKCGPYQKAYYTKVEEKGEAYAGYNISFDMRGYGADITSINLRSAENFSYGTNLRASTKCGIQPVSAFPNNDVAKIFQRADPAYRDSVAAEIRAEAAHDLGRNLAVQIKGRSEQFYAMLAANLSAPRYTSVYYLQNWGQPAVSYDNGFYDENGVFPRVPRENHGR</sequence>
<dbReference type="Proteomes" id="UP001595444">
    <property type="component" value="Unassembled WGS sequence"/>
</dbReference>
<gene>
    <name evidence="1" type="ORF">ACFOKA_01710</name>
</gene>
<protein>
    <submittedName>
        <fullName evidence="1">Uncharacterized protein</fullName>
    </submittedName>
</protein>